<protein>
    <submittedName>
        <fullName evidence="3">DUF2637 domain-containing protein</fullName>
    </submittedName>
</protein>
<feature type="compositionally biased region" description="Basic and acidic residues" evidence="1">
    <location>
        <begin position="164"/>
        <end position="176"/>
    </location>
</feature>
<accession>A0A7G7MFX1</accession>
<gene>
    <name evidence="3" type="ORF">H6H00_26840</name>
</gene>
<sequence>MAGAAAILTFTTLRDLAIACGISDTFLGVPLAWLLPITVDAAGAVAIRVWLTQRASPAASRLARRLSWFCIILSILGNAGQHGMAAYGIVPPWWVIVLVSAVPPAMFGAVTHLAVLLNREDEGAWIWGPDPQPNEDIPSPPVKEGEDESAPEEPAVEPDDEPEAESRAPGDGAKLDQLRAWMADHGGEVPSKRKVIELCGVGHPKAGKLIEALEPPKTNGVKVL</sequence>
<evidence type="ECO:0000313" key="3">
    <source>
        <dbReference type="EMBL" id="QNG51682.1"/>
    </source>
</evidence>
<feature type="transmembrane region" description="Helical" evidence="2">
    <location>
        <begin position="93"/>
        <end position="117"/>
    </location>
</feature>
<dbReference type="KEGG" id="ppel:H6H00_26840"/>
<keyword evidence="2" id="KW-1133">Transmembrane helix</keyword>
<evidence type="ECO:0000256" key="1">
    <source>
        <dbReference type="SAM" id="MobiDB-lite"/>
    </source>
</evidence>
<keyword evidence="2" id="KW-0472">Membrane</keyword>
<evidence type="ECO:0000313" key="4">
    <source>
        <dbReference type="Proteomes" id="UP000515728"/>
    </source>
</evidence>
<proteinExistence type="predicted"/>
<dbReference type="EMBL" id="CP060131">
    <property type="protein sequence ID" value="QNG51682.1"/>
    <property type="molecule type" value="Genomic_DNA"/>
</dbReference>
<dbReference type="Proteomes" id="UP000515728">
    <property type="component" value="Chromosome"/>
</dbReference>
<keyword evidence="4" id="KW-1185">Reference proteome</keyword>
<dbReference type="Pfam" id="PF10935">
    <property type="entry name" value="DUF2637"/>
    <property type="match status" value="1"/>
</dbReference>
<dbReference type="AlphaFoldDB" id="A0A7G7MFX1"/>
<feature type="compositionally biased region" description="Acidic residues" evidence="1">
    <location>
        <begin position="145"/>
        <end position="163"/>
    </location>
</feature>
<reference evidence="3 4" key="1">
    <citation type="submission" date="2020-08" db="EMBL/GenBank/DDBJ databases">
        <authorList>
            <person name="Mo P."/>
        </authorList>
    </citation>
    <scope>NUCLEOTIDE SEQUENCE [LARGE SCALE GENOMIC DNA]</scope>
    <source>
        <strain evidence="3 4">CGMCC 4.1532</strain>
    </source>
</reference>
<dbReference type="InterPro" id="IPR021235">
    <property type="entry name" value="DUF2637"/>
</dbReference>
<name>A0A7G7MFX1_9PSEU</name>
<feature type="region of interest" description="Disordered" evidence="1">
    <location>
        <begin position="127"/>
        <end position="176"/>
    </location>
</feature>
<feature type="transmembrane region" description="Helical" evidence="2">
    <location>
        <begin position="31"/>
        <end position="51"/>
    </location>
</feature>
<feature type="transmembrane region" description="Helical" evidence="2">
    <location>
        <begin position="63"/>
        <end position="81"/>
    </location>
</feature>
<organism evidence="3 4">
    <name type="scientific">Pseudonocardia petroleophila</name>
    <dbReference type="NCBI Taxonomy" id="37331"/>
    <lineage>
        <taxon>Bacteria</taxon>
        <taxon>Bacillati</taxon>
        <taxon>Actinomycetota</taxon>
        <taxon>Actinomycetes</taxon>
        <taxon>Pseudonocardiales</taxon>
        <taxon>Pseudonocardiaceae</taxon>
        <taxon>Pseudonocardia</taxon>
    </lineage>
</organism>
<keyword evidence="2" id="KW-0812">Transmembrane</keyword>
<evidence type="ECO:0000256" key="2">
    <source>
        <dbReference type="SAM" id="Phobius"/>
    </source>
</evidence>